<dbReference type="GO" id="GO:0004386">
    <property type="term" value="F:helicase activity"/>
    <property type="evidence" value="ECO:0007669"/>
    <property type="project" value="UniProtKB-KW"/>
</dbReference>
<name>A0ABN3AR58_9MICC</name>
<proteinExistence type="inferred from homology"/>
<dbReference type="PANTHER" id="PTHR13710">
    <property type="entry name" value="DNA HELICASE RECQ FAMILY MEMBER"/>
    <property type="match status" value="1"/>
</dbReference>
<keyword evidence="5 15" id="KW-0347">Helicase</keyword>
<dbReference type="SMART" id="SM00487">
    <property type="entry name" value="DEXDc"/>
    <property type="match status" value="1"/>
</dbReference>
<evidence type="ECO:0000259" key="13">
    <source>
        <dbReference type="PROSITE" id="PS51192"/>
    </source>
</evidence>
<dbReference type="PROSITE" id="PS51194">
    <property type="entry name" value="HELICASE_CTER"/>
    <property type="match status" value="1"/>
</dbReference>
<evidence type="ECO:0000256" key="5">
    <source>
        <dbReference type="ARBA" id="ARBA00022806"/>
    </source>
</evidence>
<keyword evidence="2" id="KW-0479">Metal-binding</keyword>
<sequence>MSRKFEATAREHFGWDSLLPGQRKALEAADGGRNLLCVLPTGYGKSAIYQVAAMAAPGVAVVVSPLIALQRDQAEAINETLGEIRAYVLNSTATDSEIDEAWAAAEDPDEERRAKFLFLAPEQLAREETAARLTALDVSFLVIDEAHCVSAWGHDFRPDYLQLGSLVERLKRPVIALTATASPPMRQEIQERLKLTDAVVIAEGFDRPNLHLSVQQHESDRDKQRAVLEQAASLEGQGLLYAATRKQTEQYAQELRGAGVRADAYHSGRKKSERTALHEAFHAGELDVMVATTAFGMGIDKPDVRFVVHADIPDSLDSYYQEAGRAGRDGEPAAVVLHYRPEDLGIRRFFAAKNVQEDGLRQLFAALRAAERALDAAGIREATGLTQRKLSGLLNQLVEVGALRERSGKYRAVATDAGQVIADVVEHQKRRQEVDRSRVEMARQYAEYRGCRRKFLLGYFGEEHEGLCGACDNCDSGRSAEHTDDDGEKHLFPLQSTVRHGEWGEGVVMGYENDVITVLFGEHGYKSLSVPLVEEKDLLTAVRS</sequence>
<evidence type="ECO:0000256" key="9">
    <source>
        <dbReference type="ARBA" id="ARBA00034617"/>
    </source>
</evidence>
<keyword evidence="16" id="KW-1185">Reference proteome</keyword>
<dbReference type="PANTHER" id="PTHR13710:SF105">
    <property type="entry name" value="ATP-DEPENDENT DNA HELICASE Q1"/>
    <property type="match status" value="1"/>
</dbReference>
<dbReference type="PROSITE" id="PS51192">
    <property type="entry name" value="HELICASE_ATP_BIND_1"/>
    <property type="match status" value="1"/>
</dbReference>
<keyword evidence="3" id="KW-0547">Nucleotide-binding</keyword>
<comment type="similarity">
    <text evidence="1">Belongs to the helicase family. RecQ subfamily.</text>
</comment>
<evidence type="ECO:0000256" key="3">
    <source>
        <dbReference type="ARBA" id="ARBA00022741"/>
    </source>
</evidence>
<dbReference type="SUPFAM" id="SSF52540">
    <property type="entry name" value="P-loop containing nucleoside triphosphate hydrolases"/>
    <property type="match status" value="1"/>
</dbReference>
<feature type="domain" description="Helicase ATP-binding" evidence="13">
    <location>
        <begin position="26"/>
        <end position="199"/>
    </location>
</feature>
<comment type="catalytic activity">
    <reaction evidence="9">
        <text>Couples ATP hydrolysis with the unwinding of duplex DNA by translocating in the 3'-5' direction.</text>
        <dbReference type="EC" id="5.6.2.4"/>
    </reaction>
</comment>
<dbReference type="Gene3D" id="3.40.50.300">
    <property type="entry name" value="P-loop containing nucleotide triphosphate hydrolases"/>
    <property type="match status" value="2"/>
</dbReference>
<dbReference type="Pfam" id="PF00271">
    <property type="entry name" value="Helicase_C"/>
    <property type="match status" value="1"/>
</dbReference>
<gene>
    <name evidence="15" type="ORF">GCM10009784_09320</name>
</gene>
<organism evidence="15 16">
    <name type="scientific">Arthrobacter parietis</name>
    <dbReference type="NCBI Taxonomy" id="271434"/>
    <lineage>
        <taxon>Bacteria</taxon>
        <taxon>Bacillati</taxon>
        <taxon>Actinomycetota</taxon>
        <taxon>Actinomycetes</taxon>
        <taxon>Micrococcales</taxon>
        <taxon>Micrococcaceae</taxon>
        <taxon>Arthrobacter</taxon>
    </lineage>
</organism>
<dbReference type="InterPro" id="IPR027417">
    <property type="entry name" value="P-loop_NTPase"/>
</dbReference>
<dbReference type="EMBL" id="BAAAON010000001">
    <property type="protein sequence ID" value="GAA2173747.1"/>
    <property type="molecule type" value="Genomic_DNA"/>
</dbReference>
<dbReference type="Pfam" id="PF00270">
    <property type="entry name" value="DEAD"/>
    <property type="match status" value="1"/>
</dbReference>
<dbReference type="Pfam" id="PF16124">
    <property type="entry name" value="RecQ_Zn_bind"/>
    <property type="match status" value="1"/>
</dbReference>
<dbReference type="InterPro" id="IPR011545">
    <property type="entry name" value="DEAD/DEAH_box_helicase_dom"/>
</dbReference>
<evidence type="ECO:0000256" key="12">
    <source>
        <dbReference type="ARBA" id="ARBA00044550"/>
    </source>
</evidence>
<dbReference type="RefSeq" id="WP_346027667.1">
    <property type="nucleotide sequence ID" value="NZ_BAAAON010000001.1"/>
</dbReference>
<evidence type="ECO:0000256" key="1">
    <source>
        <dbReference type="ARBA" id="ARBA00005446"/>
    </source>
</evidence>
<keyword evidence="8" id="KW-0413">Isomerase</keyword>
<dbReference type="NCBIfam" id="TIGR00614">
    <property type="entry name" value="recQ_fam"/>
    <property type="match status" value="1"/>
</dbReference>
<evidence type="ECO:0000256" key="4">
    <source>
        <dbReference type="ARBA" id="ARBA00022801"/>
    </source>
</evidence>
<dbReference type="SMART" id="SM00490">
    <property type="entry name" value="HELICc"/>
    <property type="match status" value="1"/>
</dbReference>
<dbReference type="InterPro" id="IPR014001">
    <property type="entry name" value="Helicase_ATP-bd"/>
</dbReference>
<evidence type="ECO:0000256" key="2">
    <source>
        <dbReference type="ARBA" id="ARBA00022723"/>
    </source>
</evidence>
<comment type="caution">
    <text evidence="15">The sequence shown here is derived from an EMBL/GenBank/DDBJ whole genome shotgun (WGS) entry which is preliminary data.</text>
</comment>
<evidence type="ECO:0000259" key="14">
    <source>
        <dbReference type="PROSITE" id="PS51194"/>
    </source>
</evidence>
<evidence type="ECO:0000256" key="10">
    <source>
        <dbReference type="ARBA" id="ARBA00034808"/>
    </source>
</evidence>
<evidence type="ECO:0000256" key="6">
    <source>
        <dbReference type="ARBA" id="ARBA00022840"/>
    </source>
</evidence>
<dbReference type="CDD" id="cd17920">
    <property type="entry name" value="DEXHc_RecQ"/>
    <property type="match status" value="1"/>
</dbReference>
<accession>A0ABN3AR58</accession>
<evidence type="ECO:0000256" key="11">
    <source>
        <dbReference type="ARBA" id="ARBA00044535"/>
    </source>
</evidence>
<evidence type="ECO:0000313" key="15">
    <source>
        <dbReference type="EMBL" id="GAA2173747.1"/>
    </source>
</evidence>
<evidence type="ECO:0000256" key="7">
    <source>
        <dbReference type="ARBA" id="ARBA00023125"/>
    </source>
</evidence>
<dbReference type="InterPro" id="IPR001650">
    <property type="entry name" value="Helicase_C-like"/>
</dbReference>
<dbReference type="PROSITE" id="PS00690">
    <property type="entry name" value="DEAH_ATP_HELICASE"/>
    <property type="match status" value="1"/>
</dbReference>
<reference evidence="15 16" key="1">
    <citation type="journal article" date="2019" name="Int. J. Syst. Evol. Microbiol.">
        <title>The Global Catalogue of Microorganisms (GCM) 10K type strain sequencing project: providing services to taxonomists for standard genome sequencing and annotation.</title>
        <authorList>
            <consortium name="The Broad Institute Genomics Platform"/>
            <consortium name="The Broad Institute Genome Sequencing Center for Infectious Disease"/>
            <person name="Wu L."/>
            <person name="Ma J."/>
        </authorList>
    </citation>
    <scope>NUCLEOTIDE SEQUENCE [LARGE SCALE GENOMIC DNA]</scope>
    <source>
        <strain evidence="15 16">JCM 14917</strain>
    </source>
</reference>
<dbReference type="InterPro" id="IPR004589">
    <property type="entry name" value="DNA_helicase_ATP-dep_RecQ"/>
</dbReference>
<dbReference type="EC" id="5.6.2.4" evidence="10"/>
<evidence type="ECO:0000256" key="8">
    <source>
        <dbReference type="ARBA" id="ARBA00023235"/>
    </source>
</evidence>
<dbReference type="InterPro" id="IPR032284">
    <property type="entry name" value="RecQ_Zn-bd"/>
</dbReference>
<keyword evidence="7" id="KW-0238">DNA-binding</keyword>
<keyword evidence="4" id="KW-0378">Hydrolase</keyword>
<keyword evidence="6" id="KW-0067">ATP-binding</keyword>
<dbReference type="Proteomes" id="UP001500974">
    <property type="component" value="Unassembled WGS sequence"/>
</dbReference>
<feature type="domain" description="Helicase C-terminal" evidence="14">
    <location>
        <begin position="227"/>
        <end position="371"/>
    </location>
</feature>
<protein>
    <recommendedName>
        <fullName evidence="11">ATP-dependent DNA helicase RecQ</fullName>
        <ecNumber evidence="10">5.6.2.4</ecNumber>
    </recommendedName>
    <alternativeName>
        <fullName evidence="12">DNA 3'-5' helicase RecQ</fullName>
    </alternativeName>
</protein>
<evidence type="ECO:0000313" key="16">
    <source>
        <dbReference type="Proteomes" id="UP001500974"/>
    </source>
</evidence>
<dbReference type="InterPro" id="IPR002464">
    <property type="entry name" value="DNA/RNA_helicase_DEAH_CS"/>
</dbReference>